<gene>
    <name evidence="3" type="ORF">K460DRAFT_384303</name>
</gene>
<dbReference type="Proteomes" id="UP000800039">
    <property type="component" value="Unassembled WGS sequence"/>
</dbReference>
<protein>
    <submittedName>
        <fullName evidence="3">Uncharacterized protein</fullName>
    </submittedName>
</protein>
<dbReference type="AlphaFoldDB" id="A0A9P4LB76"/>
<feature type="transmembrane region" description="Helical" evidence="2">
    <location>
        <begin position="36"/>
        <end position="61"/>
    </location>
</feature>
<accession>A0A9P4LB76</accession>
<dbReference type="RefSeq" id="XP_040790655.1">
    <property type="nucleotide sequence ID" value="XM_040935491.1"/>
</dbReference>
<feature type="transmembrane region" description="Helical" evidence="2">
    <location>
        <begin position="73"/>
        <end position="98"/>
    </location>
</feature>
<keyword evidence="4" id="KW-1185">Reference proteome</keyword>
<feature type="transmembrane region" description="Helical" evidence="2">
    <location>
        <begin position="119"/>
        <end position="140"/>
    </location>
</feature>
<feature type="region of interest" description="Disordered" evidence="1">
    <location>
        <begin position="543"/>
        <end position="604"/>
    </location>
</feature>
<sequence>MDRPDRGRRGAEHPPGKFEIKTIAINISIKVPRRKFTLITISFLLNVLLWSSLICLGISIYQVASDPKDTNNIAPVVLTSTSALVTIAYTFFHTIISLKQRIWTHQRRHPSAVEKTDYVAIRTVVSLCVLWLLTSGWNMIIVARRPICLPEGPEGPGAQRWEIGSTCQVSRIDMSFAMIALIASCTLFGVLGAVRRPFEAHLFKHGYEQPVDYYSTPCVSRRGSPVRPISYASDKQLHRRGRSVSTWRSNASIFSNTDVDTLDLNYGPPPSTIHAPSPVRSLGLGIFTSNATPPPIPSAYAAPMRTSSFETLPTGFHPSVSQHSLSRPPLMSGLVSTSGFVPLSIPAQYSASAWRAVHPASPVPLGPASRSQTHLPSTGFLYRNRFSRSSVSLTRPRRLSYTTPVGSVAWSSRSGSTGPEGRDSPLSGDDGAFIRGMSPVKSLNAGGHVRTASAPDAMAGAQEPGAVERMAMGWKPQLARPNASQTESETQEPPPQTISESHSVPVKLVKLVQSKSANFLSRFSPDTSPDDNVKKPHEELEKELVARSSIASSPPPRRSRSADPMRHSSNPADAAATMLSKMPQDLRLPKSRVSSAEETSQRVMTFEEVKNKPLPKIAVL</sequence>
<evidence type="ECO:0000256" key="2">
    <source>
        <dbReference type="SAM" id="Phobius"/>
    </source>
</evidence>
<evidence type="ECO:0000313" key="4">
    <source>
        <dbReference type="Proteomes" id="UP000800039"/>
    </source>
</evidence>
<evidence type="ECO:0000313" key="3">
    <source>
        <dbReference type="EMBL" id="KAF1848092.1"/>
    </source>
</evidence>
<keyword evidence="2" id="KW-1133">Transmembrane helix</keyword>
<feature type="compositionally biased region" description="Polar residues" evidence="1">
    <location>
        <begin position="592"/>
        <end position="603"/>
    </location>
</feature>
<feature type="region of interest" description="Disordered" evidence="1">
    <location>
        <begin position="478"/>
        <end position="503"/>
    </location>
</feature>
<dbReference type="OrthoDB" id="3944567at2759"/>
<feature type="region of interest" description="Disordered" evidence="1">
    <location>
        <begin position="403"/>
        <end position="439"/>
    </location>
</feature>
<feature type="compositionally biased region" description="Polar residues" evidence="1">
    <location>
        <begin position="403"/>
        <end position="417"/>
    </location>
</feature>
<organism evidence="3 4">
    <name type="scientific">Cucurbitaria berberidis CBS 394.84</name>
    <dbReference type="NCBI Taxonomy" id="1168544"/>
    <lineage>
        <taxon>Eukaryota</taxon>
        <taxon>Fungi</taxon>
        <taxon>Dikarya</taxon>
        <taxon>Ascomycota</taxon>
        <taxon>Pezizomycotina</taxon>
        <taxon>Dothideomycetes</taxon>
        <taxon>Pleosporomycetidae</taxon>
        <taxon>Pleosporales</taxon>
        <taxon>Pleosporineae</taxon>
        <taxon>Cucurbitariaceae</taxon>
        <taxon>Cucurbitaria</taxon>
    </lineage>
</organism>
<evidence type="ECO:0000256" key="1">
    <source>
        <dbReference type="SAM" id="MobiDB-lite"/>
    </source>
</evidence>
<keyword evidence="2" id="KW-0472">Membrane</keyword>
<name>A0A9P4LB76_9PLEO</name>
<dbReference type="EMBL" id="ML976615">
    <property type="protein sequence ID" value="KAF1848092.1"/>
    <property type="molecule type" value="Genomic_DNA"/>
</dbReference>
<keyword evidence="2" id="KW-0812">Transmembrane</keyword>
<comment type="caution">
    <text evidence="3">The sequence shown here is derived from an EMBL/GenBank/DDBJ whole genome shotgun (WGS) entry which is preliminary data.</text>
</comment>
<proteinExistence type="predicted"/>
<reference evidence="3" key="1">
    <citation type="submission" date="2020-01" db="EMBL/GenBank/DDBJ databases">
        <authorList>
            <consortium name="DOE Joint Genome Institute"/>
            <person name="Haridas S."/>
            <person name="Albert R."/>
            <person name="Binder M."/>
            <person name="Bloem J."/>
            <person name="Labutti K."/>
            <person name="Salamov A."/>
            <person name="Andreopoulos B."/>
            <person name="Baker S.E."/>
            <person name="Barry K."/>
            <person name="Bills G."/>
            <person name="Bluhm B.H."/>
            <person name="Cannon C."/>
            <person name="Castanera R."/>
            <person name="Culley D.E."/>
            <person name="Daum C."/>
            <person name="Ezra D."/>
            <person name="Gonzalez J.B."/>
            <person name="Henrissat B."/>
            <person name="Kuo A."/>
            <person name="Liang C."/>
            <person name="Lipzen A."/>
            <person name="Lutzoni F."/>
            <person name="Magnuson J."/>
            <person name="Mondo S."/>
            <person name="Nolan M."/>
            <person name="Ohm R."/>
            <person name="Pangilinan J."/>
            <person name="Park H.-J."/>
            <person name="Ramirez L."/>
            <person name="Alfaro M."/>
            <person name="Sun H."/>
            <person name="Tritt A."/>
            <person name="Yoshinaga Y."/>
            <person name="Zwiers L.-H."/>
            <person name="Turgeon B.G."/>
            <person name="Goodwin S.B."/>
            <person name="Spatafora J.W."/>
            <person name="Crous P.W."/>
            <person name="Grigoriev I.V."/>
        </authorList>
    </citation>
    <scope>NUCLEOTIDE SEQUENCE</scope>
    <source>
        <strain evidence="3">CBS 394.84</strain>
    </source>
</reference>
<dbReference type="GeneID" id="63852742"/>